<dbReference type="SMART" id="SM00331">
    <property type="entry name" value="PP2C_SIG"/>
    <property type="match status" value="1"/>
</dbReference>
<proteinExistence type="predicted"/>
<dbReference type="EMBL" id="JACOFX010000002">
    <property type="protein sequence ID" value="MBC3907358.1"/>
    <property type="molecule type" value="Genomic_DNA"/>
</dbReference>
<organism evidence="4 5">
    <name type="scientific">Undibacterium umbellatum</name>
    <dbReference type="NCBI Taxonomy" id="2762300"/>
    <lineage>
        <taxon>Bacteria</taxon>
        <taxon>Pseudomonadati</taxon>
        <taxon>Pseudomonadota</taxon>
        <taxon>Betaproteobacteria</taxon>
        <taxon>Burkholderiales</taxon>
        <taxon>Oxalobacteraceae</taxon>
        <taxon>Undibacterium</taxon>
    </lineage>
</organism>
<evidence type="ECO:0000313" key="4">
    <source>
        <dbReference type="EMBL" id="MBC3907358.1"/>
    </source>
</evidence>
<evidence type="ECO:0000256" key="1">
    <source>
        <dbReference type="ARBA" id="ARBA00022801"/>
    </source>
</evidence>
<dbReference type="InterPro" id="IPR052016">
    <property type="entry name" value="Bact_Sigma-Reg"/>
</dbReference>
<accession>A0ABR6Z6S5</accession>
<reference evidence="4 5" key="1">
    <citation type="submission" date="2020-08" db="EMBL/GenBank/DDBJ databases">
        <title>Novel species isolated from subtropical streams in China.</title>
        <authorList>
            <person name="Lu H."/>
        </authorList>
    </citation>
    <scope>NUCLEOTIDE SEQUENCE [LARGE SCALE GENOMIC DNA]</scope>
    <source>
        <strain evidence="4 5">NL8W</strain>
    </source>
</reference>
<dbReference type="RefSeq" id="WP_186952809.1">
    <property type="nucleotide sequence ID" value="NZ_JACOFX010000002.1"/>
</dbReference>
<evidence type="ECO:0000256" key="2">
    <source>
        <dbReference type="SAM" id="Phobius"/>
    </source>
</evidence>
<feature type="transmembrane region" description="Helical" evidence="2">
    <location>
        <begin position="20"/>
        <end position="39"/>
    </location>
</feature>
<dbReference type="PROSITE" id="PS51746">
    <property type="entry name" value="PPM_2"/>
    <property type="match status" value="1"/>
</dbReference>
<feature type="transmembrane region" description="Helical" evidence="2">
    <location>
        <begin position="360"/>
        <end position="379"/>
    </location>
</feature>
<dbReference type="PANTHER" id="PTHR43156:SF2">
    <property type="entry name" value="STAGE II SPORULATION PROTEIN E"/>
    <property type="match status" value="1"/>
</dbReference>
<evidence type="ECO:0000313" key="5">
    <source>
        <dbReference type="Proteomes" id="UP000646911"/>
    </source>
</evidence>
<dbReference type="InterPro" id="IPR036457">
    <property type="entry name" value="PPM-type-like_dom_sf"/>
</dbReference>
<dbReference type="Gene3D" id="3.30.450.20">
    <property type="entry name" value="PAS domain"/>
    <property type="match status" value="2"/>
</dbReference>
<comment type="caution">
    <text evidence="4">The sequence shown here is derived from an EMBL/GenBank/DDBJ whole genome shotgun (WGS) entry which is preliminary data.</text>
</comment>
<name>A0ABR6Z6S5_9BURK</name>
<keyword evidence="5" id="KW-1185">Reference proteome</keyword>
<keyword evidence="2" id="KW-0472">Membrane</keyword>
<dbReference type="PANTHER" id="PTHR43156">
    <property type="entry name" value="STAGE II SPORULATION PROTEIN E-RELATED"/>
    <property type="match status" value="1"/>
</dbReference>
<sequence length="691" mass="76692">MHSNTTPVSNNINFFRNYNRLVGFTYVAIVLLTMGFFLYQIRQKHTEEVRVIQGHVERHGQFIEFILRSSLDSLEAMRITAANFYDTAPSSLSEAETHPGHSPLFKKLEQKESNFDLDKAPEKDVTGNLNGIGKLQGRTPEFYLDLEMALNLNQVFQAIAFNLPNASESRYISVDNFSNTYPWMDAAKRPHSEQVYQSQAWLMGTPERNPTGEKYWAPVYYGGTSSGLLVPTAAPVYHKGQFRGVVSIDTSLDYLNRINSDFAYTPGTAFLVDAYGEVVAHPVAYANALEVQTTQKLDKVMPAGILKDGRRLVDTAANQAVEIGDYLLIRHPFISAPWQLVYVVPKNQIWKNLLWERGPIMLLVILGLTLLMVVTYYVTTREFISPASKLVAHIAKESQFTPAPIPVVPGTWKPWFETISQAFKESLQLVGIRQELDIAANMQLSILPRHWPNEKEFSLWGIMRSAKEVGGDFYDHFSLGNGKIGIVVADVSGKGVPAALFGMVSKTLIRATATRNASEPGEIIAIANDILAEDNDECIFVTTFYAVLDPATGSFTYVNGGHPPPLLVHMDGSTEFLPMTGGSALGIMDGIPFAQKTIQLQAGDYVLMYTDGVTEAFNPQNEEYTPERLPPLFENRPITDVNEAVNRTVADVDLHANGAPQSDDITCVALHFHFSKTSVVDNQPQADQQAS</sequence>
<dbReference type="Gene3D" id="3.60.40.10">
    <property type="entry name" value="PPM-type phosphatase domain"/>
    <property type="match status" value="1"/>
</dbReference>
<keyword evidence="1" id="KW-0378">Hydrolase</keyword>
<feature type="domain" description="PPM-type phosphatase" evidence="3">
    <location>
        <begin position="456"/>
        <end position="672"/>
    </location>
</feature>
<dbReference type="Proteomes" id="UP000646911">
    <property type="component" value="Unassembled WGS sequence"/>
</dbReference>
<dbReference type="Pfam" id="PF07228">
    <property type="entry name" value="SpoIIE"/>
    <property type="match status" value="1"/>
</dbReference>
<keyword evidence="2" id="KW-0812">Transmembrane</keyword>
<protein>
    <submittedName>
        <fullName evidence="4">SpoIIE family protein phosphatase</fullName>
    </submittedName>
</protein>
<dbReference type="InterPro" id="IPR001932">
    <property type="entry name" value="PPM-type_phosphatase-like_dom"/>
</dbReference>
<keyword evidence="2" id="KW-1133">Transmembrane helix</keyword>
<evidence type="ECO:0000259" key="3">
    <source>
        <dbReference type="PROSITE" id="PS51746"/>
    </source>
</evidence>
<dbReference type="SUPFAM" id="SSF81606">
    <property type="entry name" value="PP2C-like"/>
    <property type="match status" value="1"/>
</dbReference>
<gene>
    <name evidence="4" type="ORF">H8L47_07265</name>
</gene>